<dbReference type="InterPro" id="IPR036291">
    <property type="entry name" value="NAD(P)-bd_dom_sf"/>
</dbReference>
<dbReference type="Pfam" id="PF01113">
    <property type="entry name" value="DapB_N"/>
    <property type="match status" value="1"/>
</dbReference>
<evidence type="ECO:0000259" key="3">
    <source>
        <dbReference type="Pfam" id="PF01113"/>
    </source>
</evidence>
<protein>
    <submittedName>
        <fullName evidence="4">4-hydroxy-tetrahydrodipicolinate reductase</fullName>
    </submittedName>
</protein>
<dbReference type="InterPro" id="IPR000846">
    <property type="entry name" value="DapB_N"/>
</dbReference>
<keyword evidence="1" id="KW-0521">NADP</keyword>
<dbReference type="GO" id="GO:0008839">
    <property type="term" value="F:4-hydroxy-tetrahydrodipicolinate reductase"/>
    <property type="evidence" value="ECO:0007669"/>
    <property type="project" value="InterPro"/>
</dbReference>
<organism evidence="4 5">
    <name type="scientific">Endobacter medicaginis</name>
    <dbReference type="NCBI Taxonomy" id="1181271"/>
    <lineage>
        <taxon>Bacteria</taxon>
        <taxon>Pseudomonadati</taxon>
        <taxon>Pseudomonadota</taxon>
        <taxon>Alphaproteobacteria</taxon>
        <taxon>Acetobacterales</taxon>
        <taxon>Acetobacteraceae</taxon>
        <taxon>Endobacter</taxon>
    </lineage>
</organism>
<gene>
    <name evidence="4" type="ORF">HUK83_18935</name>
</gene>
<accession>A0A850NXQ1</accession>
<dbReference type="SUPFAM" id="SSF51735">
    <property type="entry name" value="NAD(P)-binding Rossmann-fold domains"/>
    <property type="match status" value="1"/>
</dbReference>
<name>A0A850NXQ1_9PROT</name>
<feature type="non-terminal residue" evidence="4">
    <location>
        <position position="73"/>
    </location>
</feature>
<dbReference type="AlphaFoldDB" id="A0A850NXQ1"/>
<reference evidence="4 5" key="1">
    <citation type="submission" date="2020-06" db="EMBL/GenBank/DDBJ databases">
        <title>Description of novel acetic acid bacteria.</title>
        <authorList>
            <person name="Sombolestani A."/>
        </authorList>
    </citation>
    <scope>NUCLEOTIDE SEQUENCE [LARGE SCALE GENOMIC DNA]</scope>
    <source>
        <strain evidence="4 5">LMG 26838</strain>
    </source>
</reference>
<evidence type="ECO:0000313" key="5">
    <source>
        <dbReference type="Proteomes" id="UP000565205"/>
    </source>
</evidence>
<proteinExistence type="predicted"/>
<dbReference type="Gene3D" id="3.40.50.720">
    <property type="entry name" value="NAD(P)-binding Rossmann-like Domain"/>
    <property type="match status" value="1"/>
</dbReference>
<dbReference type="GO" id="GO:0009089">
    <property type="term" value="P:lysine biosynthetic process via diaminopimelate"/>
    <property type="evidence" value="ECO:0007669"/>
    <property type="project" value="InterPro"/>
</dbReference>
<sequence>MAADTAAPLRIGIAGRDGRMGRAIAAILPEGTVLAGGIGREGDFAGLVEICDVVIDFTHATAIGPHAGAIALS</sequence>
<keyword evidence="2" id="KW-0560">Oxidoreductase</keyword>
<comment type="caution">
    <text evidence="4">The sequence shown here is derived from an EMBL/GenBank/DDBJ whole genome shotgun (WGS) entry which is preliminary data.</text>
</comment>
<evidence type="ECO:0000256" key="2">
    <source>
        <dbReference type="ARBA" id="ARBA00023002"/>
    </source>
</evidence>
<evidence type="ECO:0000313" key="4">
    <source>
        <dbReference type="EMBL" id="NVN32405.1"/>
    </source>
</evidence>
<evidence type="ECO:0000256" key="1">
    <source>
        <dbReference type="ARBA" id="ARBA00022857"/>
    </source>
</evidence>
<dbReference type="EMBL" id="JABXXQ010000832">
    <property type="protein sequence ID" value="NVN32405.1"/>
    <property type="molecule type" value="Genomic_DNA"/>
</dbReference>
<feature type="domain" description="Dihydrodipicolinate reductase N-terminal" evidence="3">
    <location>
        <begin position="10"/>
        <end position="68"/>
    </location>
</feature>
<dbReference type="Proteomes" id="UP000565205">
    <property type="component" value="Unassembled WGS sequence"/>
</dbReference>